<evidence type="ECO:0000313" key="4">
    <source>
        <dbReference type="Proteomes" id="UP001199322"/>
    </source>
</evidence>
<keyword evidence="3" id="KW-1185">Reference proteome</keyword>
<evidence type="ECO:0000313" key="2">
    <source>
        <dbReference type="EMBL" id="MBX3891957.1"/>
    </source>
</evidence>
<proteinExistence type="predicted"/>
<dbReference type="EMBL" id="CATWFT010000009">
    <property type="protein sequence ID" value="CAJ0726414.1"/>
    <property type="molecule type" value="Genomic_DNA"/>
</dbReference>
<organism evidence="2 4">
    <name type="scientific">Ralstonia pickettii</name>
    <name type="common">Burkholderia pickettii</name>
    <dbReference type="NCBI Taxonomy" id="329"/>
    <lineage>
        <taxon>Bacteria</taxon>
        <taxon>Pseudomonadati</taxon>
        <taxon>Pseudomonadota</taxon>
        <taxon>Betaproteobacteria</taxon>
        <taxon>Burkholderiales</taxon>
        <taxon>Burkholderiaceae</taxon>
        <taxon>Ralstonia</taxon>
    </lineage>
</organism>
<comment type="caution">
    <text evidence="2">The sequence shown here is derived from an EMBL/GenBank/DDBJ whole genome shotgun (WGS) entry which is preliminary data.</text>
</comment>
<dbReference type="Proteomes" id="UP001199322">
    <property type="component" value="Unassembled WGS sequence"/>
</dbReference>
<dbReference type="OMA" id="MNIRHIF"/>
<accession>A0A1C0XD32</accession>
<evidence type="ECO:0008006" key="5">
    <source>
        <dbReference type="Google" id="ProtNLM"/>
    </source>
</evidence>
<evidence type="ECO:0000313" key="1">
    <source>
        <dbReference type="EMBL" id="CAJ0726414.1"/>
    </source>
</evidence>
<dbReference type="GeneID" id="61391059"/>
<dbReference type="RefSeq" id="WP_009241694.1">
    <property type="nucleotide sequence ID" value="NZ_CABKQE010000004.1"/>
</dbReference>
<evidence type="ECO:0000313" key="3">
    <source>
        <dbReference type="Proteomes" id="UP001189303"/>
    </source>
</evidence>
<protein>
    <recommendedName>
        <fullName evidence="5">DUF4426 domain-containing protein</fullName>
    </recommendedName>
</protein>
<dbReference type="AlphaFoldDB" id="A0A1C0XD32"/>
<reference evidence="2" key="1">
    <citation type="submission" date="2018-06" db="EMBL/GenBank/DDBJ databases">
        <authorList>
            <person name="O'Rourke A."/>
        </authorList>
    </citation>
    <scope>NUCLEOTIDE SEQUENCE</scope>
    <source>
        <strain evidence="2">132550021-3</strain>
    </source>
</reference>
<name>A0A1C0XD32_RALPI</name>
<dbReference type="Proteomes" id="UP001189303">
    <property type="component" value="Unassembled WGS sequence"/>
</dbReference>
<reference evidence="1 3" key="2">
    <citation type="submission" date="2023-07" db="EMBL/GenBank/DDBJ databases">
        <authorList>
            <person name="Peeters C."/>
        </authorList>
    </citation>
    <scope>NUCLEOTIDE SEQUENCE [LARGE SCALE GENOMIC DNA]</scope>
    <source>
        <strain evidence="1 3">R-38712</strain>
    </source>
</reference>
<dbReference type="EMBL" id="QGBI01000019">
    <property type="protein sequence ID" value="MBX3891957.1"/>
    <property type="molecule type" value="Genomic_DNA"/>
</dbReference>
<sequence>MLSLRSFVPYAAVICVLALPSVETLAQARLEREGVVLYWGLIPAAIASERLDLEESHGAPSPGGGRPHHLLVALFRADGSRITDAVVRAQLKEVGIVDSPPKYLTPMVINGQVSYGQVFTSVLSGRVYFRVLVKLVDRTNDIEYRISVSPPHIGGSEP</sequence>
<gene>
    <name evidence="2" type="ORF">DEE74_19005</name>
    <name evidence="1" type="ORF">R38712_03040</name>
</gene>